<dbReference type="AlphaFoldDB" id="A0AAN4ZLI8"/>
<name>A0AAN4ZLI8_9BILA</name>
<reference evidence="3" key="1">
    <citation type="submission" date="2022-10" db="EMBL/GenBank/DDBJ databases">
        <title>Genome assembly of Pristionchus species.</title>
        <authorList>
            <person name="Yoshida K."/>
            <person name="Sommer R.J."/>
        </authorList>
    </citation>
    <scope>NUCLEOTIDE SEQUENCE [LARGE SCALE GENOMIC DNA]</scope>
    <source>
        <strain evidence="3">RS5460</strain>
    </source>
</reference>
<keyword evidence="1" id="KW-0472">Membrane</keyword>
<evidence type="ECO:0000313" key="2">
    <source>
        <dbReference type="EMBL" id="GMR43463.1"/>
    </source>
</evidence>
<organism evidence="2 3">
    <name type="scientific">Pristionchus mayeri</name>
    <dbReference type="NCBI Taxonomy" id="1317129"/>
    <lineage>
        <taxon>Eukaryota</taxon>
        <taxon>Metazoa</taxon>
        <taxon>Ecdysozoa</taxon>
        <taxon>Nematoda</taxon>
        <taxon>Chromadorea</taxon>
        <taxon>Rhabditida</taxon>
        <taxon>Rhabditina</taxon>
        <taxon>Diplogasteromorpha</taxon>
        <taxon>Diplogasteroidea</taxon>
        <taxon>Neodiplogasteridae</taxon>
        <taxon>Pristionchus</taxon>
    </lineage>
</organism>
<feature type="non-terminal residue" evidence="2">
    <location>
        <position position="124"/>
    </location>
</feature>
<dbReference type="Proteomes" id="UP001328107">
    <property type="component" value="Unassembled WGS sequence"/>
</dbReference>
<sequence length="124" mass="13534">MHLHLYLIHIPNALFIAQVALAAAVLPGLRVLHREAANGLAHAHSARLRNISHVLDGPCLRVAVLLSLDARSLRVETLAIDGAACIAHHRHSDGEAKKKEDGETHLLSICWHGKTKYVRRLAGC</sequence>
<comment type="caution">
    <text evidence="2">The sequence shown here is derived from an EMBL/GenBank/DDBJ whole genome shotgun (WGS) entry which is preliminary data.</text>
</comment>
<accession>A0AAN4ZLI8</accession>
<proteinExistence type="predicted"/>
<evidence type="ECO:0000256" key="1">
    <source>
        <dbReference type="SAM" id="Phobius"/>
    </source>
</evidence>
<protein>
    <submittedName>
        <fullName evidence="2">Uncharacterized protein</fullName>
    </submittedName>
</protein>
<dbReference type="EMBL" id="BTRK01000003">
    <property type="protein sequence ID" value="GMR43463.1"/>
    <property type="molecule type" value="Genomic_DNA"/>
</dbReference>
<keyword evidence="3" id="KW-1185">Reference proteome</keyword>
<feature type="transmembrane region" description="Helical" evidence="1">
    <location>
        <begin position="6"/>
        <end position="26"/>
    </location>
</feature>
<evidence type="ECO:0000313" key="3">
    <source>
        <dbReference type="Proteomes" id="UP001328107"/>
    </source>
</evidence>
<keyword evidence="1" id="KW-0812">Transmembrane</keyword>
<gene>
    <name evidence="2" type="ORF">PMAYCL1PPCAC_13658</name>
</gene>
<keyword evidence="1" id="KW-1133">Transmembrane helix</keyword>